<dbReference type="Proteomes" id="UP000055024">
    <property type="component" value="Unassembled WGS sequence"/>
</dbReference>
<comment type="caution">
    <text evidence="3">The sequence shown here is derived from an EMBL/GenBank/DDBJ whole genome shotgun (WGS) entry which is preliminary data.</text>
</comment>
<feature type="region of interest" description="Disordered" evidence="1">
    <location>
        <begin position="124"/>
        <end position="154"/>
    </location>
</feature>
<name>A0A0V1HQG0_9BILA</name>
<keyword evidence="4" id="KW-1185">Reference proteome</keyword>
<evidence type="ECO:0008006" key="5">
    <source>
        <dbReference type="Google" id="ProtNLM"/>
    </source>
</evidence>
<evidence type="ECO:0000256" key="1">
    <source>
        <dbReference type="SAM" id="MobiDB-lite"/>
    </source>
</evidence>
<dbReference type="AlphaFoldDB" id="A0A0V1HQG0"/>
<keyword evidence="2" id="KW-0732">Signal</keyword>
<feature type="chain" id="PRO_5006879356" description="Secreted protein" evidence="2">
    <location>
        <begin position="28"/>
        <end position="236"/>
    </location>
</feature>
<reference evidence="3 4" key="1">
    <citation type="submission" date="2015-01" db="EMBL/GenBank/DDBJ databases">
        <title>Evolution of Trichinella species and genotypes.</title>
        <authorList>
            <person name="Korhonen P.K."/>
            <person name="Edoardo P."/>
            <person name="Giuseppe L.R."/>
            <person name="Gasser R.B."/>
        </authorList>
    </citation>
    <scope>NUCLEOTIDE SEQUENCE [LARGE SCALE GENOMIC DNA]</scope>
    <source>
        <strain evidence="3">ISS1029</strain>
    </source>
</reference>
<feature type="region of interest" description="Disordered" evidence="1">
    <location>
        <begin position="35"/>
        <end position="56"/>
    </location>
</feature>
<dbReference type="EMBL" id="JYDP01000039">
    <property type="protein sequence ID" value="KRZ12551.1"/>
    <property type="molecule type" value="Genomic_DNA"/>
</dbReference>
<feature type="compositionally biased region" description="Polar residues" evidence="1">
    <location>
        <begin position="187"/>
        <end position="196"/>
    </location>
</feature>
<protein>
    <recommendedName>
        <fullName evidence="5">Secreted protein</fullName>
    </recommendedName>
</protein>
<evidence type="ECO:0000256" key="2">
    <source>
        <dbReference type="SAM" id="SignalP"/>
    </source>
</evidence>
<sequence>MNKVHGRQRWRKVLLLLLLLLVQASKANVKQCKAASGGQSAAQRKKPPPDSQGQLDRRLRAHPYPIELLFPFPAIGSVDSVQNWNAATCRRGSTMQKNVKNTKNPKNICATQKICQTHRWESVINGRARQTNRQTDRQTDRPTDRHPASQLANQPASWMALRRQCLSFLVGERTKDAACGKKKQRNRLASQHSANKQAAAHFKFPQYGTNKRRHNTTTTNDNNNNTFVFVFEIISD</sequence>
<feature type="region of interest" description="Disordered" evidence="1">
    <location>
        <begin position="183"/>
        <end position="221"/>
    </location>
</feature>
<feature type="compositionally biased region" description="Basic and acidic residues" evidence="1">
    <location>
        <begin position="134"/>
        <end position="147"/>
    </location>
</feature>
<feature type="signal peptide" evidence="2">
    <location>
        <begin position="1"/>
        <end position="27"/>
    </location>
</feature>
<gene>
    <name evidence="3" type="ORF">T11_1848</name>
</gene>
<proteinExistence type="predicted"/>
<evidence type="ECO:0000313" key="4">
    <source>
        <dbReference type="Proteomes" id="UP000055024"/>
    </source>
</evidence>
<evidence type="ECO:0000313" key="3">
    <source>
        <dbReference type="EMBL" id="KRZ12551.1"/>
    </source>
</evidence>
<organism evidence="3 4">
    <name type="scientific">Trichinella zimbabwensis</name>
    <dbReference type="NCBI Taxonomy" id="268475"/>
    <lineage>
        <taxon>Eukaryota</taxon>
        <taxon>Metazoa</taxon>
        <taxon>Ecdysozoa</taxon>
        <taxon>Nematoda</taxon>
        <taxon>Enoplea</taxon>
        <taxon>Dorylaimia</taxon>
        <taxon>Trichinellida</taxon>
        <taxon>Trichinellidae</taxon>
        <taxon>Trichinella</taxon>
    </lineage>
</organism>
<accession>A0A0V1HQG0</accession>